<evidence type="ECO:0000313" key="2">
    <source>
        <dbReference type="Proteomes" id="UP000649753"/>
    </source>
</evidence>
<reference evidence="1" key="1">
    <citation type="submission" date="2020-10" db="EMBL/GenBank/DDBJ databases">
        <title>Sequencing the genomes of 1000 actinobacteria strains.</title>
        <authorList>
            <person name="Klenk H.-P."/>
        </authorList>
    </citation>
    <scope>NUCLEOTIDE SEQUENCE</scope>
    <source>
        <strain evidence="1">DSM 46832</strain>
    </source>
</reference>
<dbReference type="NCBIfam" id="TIGR04474">
    <property type="entry name" value="tcm_partner"/>
    <property type="match status" value="1"/>
</dbReference>
<keyword evidence="2" id="KW-1185">Reference proteome</keyword>
<protein>
    <submittedName>
        <fullName evidence="1">Three-Cys-motif partner protein</fullName>
    </submittedName>
</protein>
<dbReference type="AlphaFoldDB" id="A0A927M2M3"/>
<dbReference type="RefSeq" id="WP_318782953.1">
    <property type="nucleotide sequence ID" value="NZ_JADBEB010000001.1"/>
</dbReference>
<gene>
    <name evidence="1" type="ORF">H4W31_000071</name>
</gene>
<evidence type="ECO:0000313" key="1">
    <source>
        <dbReference type="EMBL" id="MBE1484433.1"/>
    </source>
</evidence>
<organism evidence="1 2">
    <name type="scientific">Plantactinospora soyae</name>
    <dbReference type="NCBI Taxonomy" id="1544732"/>
    <lineage>
        <taxon>Bacteria</taxon>
        <taxon>Bacillati</taxon>
        <taxon>Actinomycetota</taxon>
        <taxon>Actinomycetes</taxon>
        <taxon>Micromonosporales</taxon>
        <taxon>Micromonosporaceae</taxon>
        <taxon>Plantactinospora</taxon>
    </lineage>
</organism>
<sequence>MSSHDEFFNTKQAEAVFKHGILKRYPVVFASKTGSAVDGGRVVFLDGYAGRGEYKDGSPGSPLLLSQAAEFLQSTRDVLGYFVEQDDDSFDNLERVLRDKGGPTNFEVRHGSVDDHLPELLTLARSASLFAFLDPFGPALDFNIIKGSLLGRSKWPPTEVLLHFSVLSVARMGRAVHIARQSSGGLSEDDGKTAARLDRFLDGGWWKDYFAQVHDDGDEQKATDVAMRVCAEYQQRLIAGTRYTAISMPVRPRPDLAPKYVLMLLTADSEGAWCFADALGRAGRDWTAAWFTERMNREGPAGQGSLFGEAPVFDHNQYEVDNRATWIQTIAANIDGLLTGVGPFKLVDRVPEVYGMVLGQAWERHVKAAVKLLHNSRKIDHDGKGKYFFRDVLRRM</sequence>
<comment type="caution">
    <text evidence="1">The sequence shown here is derived from an EMBL/GenBank/DDBJ whole genome shotgun (WGS) entry which is preliminary data.</text>
</comment>
<name>A0A927M2M3_9ACTN</name>
<proteinExistence type="predicted"/>
<dbReference type="InterPro" id="IPR031009">
    <property type="entry name" value="Tcm_partner"/>
</dbReference>
<dbReference type="EMBL" id="JADBEB010000001">
    <property type="protein sequence ID" value="MBE1484433.1"/>
    <property type="molecule type" value="Genomic_DNA"/>
</dbReference>
<dbReference type="Proteomes" id="UP000649753">
    <property type="component" value="Unassembled WGS sequence"/>
</dbReference>
<accession>A0A927M2M3</accession>